<dbReference type="RefSeq" id="WP_062175760.1">
    <property type="nucleotide sequence ID" value="NZ_BBXL01000001.1"/>
</dbReference>
<gene>
    <name evidence="1" type="ORF">SAMN05444362_101657</name>
</gene>
<evidence type="ECO:0000313" key="1">
    <source>
        <dbReference type="EMBL" id="SHE58404.1"/>
    </source>
</evidence>
<keyword evidence="2" id="KW-1185">Reference proteome</keyword>
<dbReference type="STRING" id="1346286.SAMN05444362_101657"/>
<reference evidence="2" key="1">
    <citation type="submission" date="2016-11" db="EMBL/GenBank/DDBJ databases">
        <authorList>
            <person name="Varghese N."/>
            <person name="Submissions S."/>
        </authorList>
    </citation>
    <scope>NUCLEOTIDE SEQUENCE [LARGE SCALE GENOMIC DNA]</scope>
    <source>
        <strain evidence="2">DSM 27370</strain>
    </source>
</reference>
<name>A0A1M4UNY6_9BACT</name>
<dbReference type="AlphaFoldDB" id="A0A1M4UNY6"/>
<proteinExistence type="predicted"/>
<organism evidence="1 2">
    <name type="scientific">Dysgonomonas macrotermitis</name>
    <dbReference type="NCBI Taxonomy" id="1346286"/>
    <lineage>
        <taxon>Bacteria</taxon>
        <taxon>Pseudomonadati</taxon>
        <taxon>Bacteroidota</taxon>
        <taxon>Bacteroidia</taxon>
        <taxon>Bacteroidales</taxon>
        <taxon>Dysgonomonadaceae</taxon>
        <taxon>Dysgonomonas</taxon>
    </lineage>
</organism>
<dbReference type="Proteomes" id="UP000184480">
    <property type="component" value="Unassembled WGS sequence"/>
</dbReference>
<sequence length="79" mass="8901">MKKEIRFTRQVEKGFQLFKINATYTVTIVCIGFKTELDDLGCGQGVTGYSRPAAIVEFENGMITTLFIGEDIHIVRDII</sequence>
<accession>A0A1M4UNY6</accession>
<evidence type="ECO:0000313" key="2">
    <source>
        <dbReference type="Proteomes" id="UP000184480"/>
    </source>
</evidence>
<dbReference type="EMBL" id="FQUC01000001">
    <property type="protein sequence ID" value="SHE58404.1"/>
    <property type="molecule type" value="Genomic_DNA"/>
</dbReference>
<protein>
    <submittedName>
        <fullName evidence="1">Uncharacterized protein</fullName>
    </submittedName>
</protein>